<dbReference type="AlphaFoldDB" id="A0A1N6K228"/>
<dbReference type="OrthoDB" id="9787435at2"/>
<organism evidence="5 6">
    <name type="scientific">Chitinophaga niabensis</name>
    <dbReference type="NCBI Taxonomy" id="536979"/>
    <lineage>
        <taxon>Bacteria</taxon>
        <taxon>Pseudomonadati</taxon>
        <taxon>Bacteroidota</taxon>
        <taxon>Chitinophagia</taxon>
        <taxon>Chitinophagales</taxon>
        <taxon>Chitinophagaceae</taxon>
        <taxon>Chitinophaga</taxon>
    </lineage>
</organism>
<dbReference type="PANTHER" id="PTHR43401">
    <property type="entry name" value="L-THREONINE 3-DEHYDROGENASE"/>
    <property type="match status" value="1"/>
</dbReference>
<dbReference type="InterPro" id="IPR002328">
    <property type="entry name" value="ADH_Zn_CS"/>
</dbReference>
<dbReference type="InterPro" id="IPR050129">
    <property type="entry name" value="Zn_alcohol_dh"/>
</dbReference>
<evidence type="ECO:0000256" key="2">
    <source>
        <dbReference type="ARBA" id="ARBA00022833"/>
    </source>
</evidence>
<dbReference type="RefSeq" id="WP_159442343.1">
    <property type="nucleotide sequence ID" value="NZ_FSRA01000002.1"/>
</dbReference>
<reference evidence="5 6" key="1">
    <citation type="submission" date="2016-11" db="EMBL/GenBank/DDBJ databases">
        <authorList>
            <person name="Jaros S."/>
            <person name="Januszkiewicz K."/>
            <person name="Wedrychowicz H."/>
        </authorList>
    </citation>
    <scope>NUCLEOTIDE SEQUENCE [LARGE SCALE GENOMIC DNA]</scope>
    <source>
        <strain evidence="5 6">DSM 24787</strain>
    </source>
</reference>
<evidence type="ECO:0000313" key="5">
    <source>
        <dbReference type="EMBL" id="SIO50634.1"/>
    </source>
</evidence>
<dbReference type="Gene3D" id="3.90.180.10">
    <property type="entry name" value="Medium-chain alcohol dehydrogenases, catalytic domain"/>
    <property type="match status" value="1"/>
</dbReference>
<evidence type="ECO:0000256" key="1">
    <source>
        <dbReference type="ARBA" id="ARBA00022723"/>
    </source>
</evidence>
<dbReference type="InterPro" id="IPR011032">
    <property type="entry name" value="GroES-like_sf"/>
</dbReference>
<feature type="domain" description="Enoyl reductase (ER)" evidence="4">
    <location>
        <begin position="8"/>
        <end position="321"/>
    </location>
</feature>
<dbReference type="GO" id="GO:0016616">
    <property type="term" value="F:oxidoreductase activity, acting on the CH-OH group of donors, NAD or NADP as acceptor"/>
    <property type="evidence" value="ECO:0007669"/>
    <property type="project" value="UniProtKB-ARBA"/>
</dbReference>
<dbReference type="Pfam" id="PF08240">
    <property type="entry name" value="ADH_N"/>
    <property type="match status" value="1"/>
</dbReference>
<evidence type="ECO:0000313" key="6">
    <source>
        <dbReference type="Proteomes" id="UP000185003"/>
    </source>
</evidence>
<dbReference type="GO" id="GO:0008270">
    <property type="term" value="F:zinc ion binding"/>
    <property type="evidence" value="ECO:0007669"/>
    <property type="project" value="InterPro"/>
</dbReference>
<protein>
    <submittedName>
        <fullName evidence="5">L-iditol 2-dehydrogenase</fullName>
    </submittedName>
</protein>
<keyword evidence="3" id="KW-0560">Oxidoreductase</keyword>
<dbReference type="STRING" id="536979.SAMN04488055_4930"/>
<gene>
    <name evidence="5" type="ORF">SAMN04488055_4930</name>
</gene>
<keyword evidence="2" id="KW-0862">Zinc</keyword>
<sequence length="324" mass="35039">MQALQMKGLNTLVKTEVPVPVPGAGDVLIQTLAATICTSDLHDLKSNPFGITYPRILGHEAVGIIVACGREVRNLSLGTRVAVHPVVPCGKCEECKRGLAHICSNMGHLGYDRDGSFAEYFTQRADRVIPLPENVLNATGTLLEPVAVCLQAIARAGDIKGRTVLIAGDGPFGNIIARLAKRAGAARVIVTGKVPFRLQSIPDVEIPDADPVRCVDVAILAVSSQDALATCMKALRPRGRLVVFSALKDPVAIDLFALHLSELEIVGACNDEDRMEEALECLQDETLNLADIITHQVHFENWEEAFSLVRYKHDKALKVAIIFN</sequence>
<keyword evidence="1" id="KW-0479">Metal-binding</keyword>
<dbReference type="SUPFAM" id="SSF50129">
    <property type="entry name" value="GroES-like"/>
    <property type="match status" value="1"/>
</dbReference>
<dbReference type="EMBL" id="FSRA01000002">
    <property type="protein sequence ID" value="SIO50634.1"/>
    <property type="molecule type" value="Genomic_DNA"/>
</dbReference>
<dbReference type="PROSITE" id="PS00059">
    <property type="entry name" value="ADH_ZINC"/>
    <property type="match status" value="1"/>
</dbReference>
<dbReference type="InterPro" id="IPR013154">
    <property type="entry name" value="ADH-like_N"/>
</dbReference>
<dbReference type="InterPro" id="IPR036291">
    <property type="entry name" value="NAD(P)-bd_dom_sf"/>
</dbReference>
<evidence type="ECO:0000256" key="3">
    <source>
        <dbReference type="ARBA" id="ARBA00023002"/>
    </source>
</evidence>
<keyword evidence="6" id="KW-1185">Reference proteome</keyword>
<name>A0A1N6K228_9BACT</name>
<proteinExistence type="predicted"/>
<dbReference type="SMART" id="SM00829">
    <property type="entry name" value="PKS_ER"/>
    <property type="match status" value="1"/>
</dbReference>
<dbReference type="Proteomes" id="UP000185003">
    <property type="component" value="Unassembled WGS sequence"/>
</dbReference>
<dbReference type="InterPro" id="IPR020843">
    <property type="entry name" value="ER"/>
</dbReference>
<evidence type="ECO:0000259" key="4">
    <source>
        <dbReference type="SMART" id="SM00829"/>
    </source>
</evidence>
<accession>A0A1N6K228</accession>
<dbReference type="PANTHER" id="PTHR43401:SF2">
    <property type="entry name" value="L-THREONINE 3-DEHYDROGENASE"/>
    <property type="match status" value="1"/>
</dbReference>
<dbReference type="Gene3D" id="3.40.50.720">
    <property type="entry name" value="NAD(P)-binding Rossmann-like Domain"/>
    <property type="match status" value="1"/>
</dbReference>
<dbReference type="SUPFAM" id="SSF51735">
    <property type="entry name" value="NAD(P)-binding Rossmann-fold domains"/>
    <property type="match status" value="1"/>
</dbReference>